<proteinExistence type="predicted"/>
<evidence type="ECO:0000256" key="1">
    <source>
        <dbReference type="SAM" id="SignalP"/>
    </source>
</evidence>
<comment type="caution">
    <text evidence="3">The sequence shown here is derived from an EMBL/GenBank/DDBJ whole genome shotgun (WGS) entry which is preliminary data.</text>
</comment>
<dbReference type="AlphaFoldDB" id="A0A9K3M644"/>
<evidence type="ECO:0000259" key="2">
    <source>
        <dbReference type="Pfam" id="PF00175"/>
    </source>
</evidence>
<protein>
    <submittedName>
        <fullName evidence="3">Oxidoreductase NAD-binding domain containing protein</fullName>
    </submittedName>
</protein>
<sequence length="353" mass="39125">MKRPITTFLLLLAGSDAFSPSSLSLGIIHSQRTIQRGTGTRLFANAPQYDKQNAILERVEEVGKDNFLLHIKVNEDTPLDYEPGNVLALEIQPPSKAQVQEEDDNTFFVMTEKTQKDLEANDGWMRGPYTVSRCGSNSFDILIKRVGYKSDVMATASVNTPVRYGGKFKVPIVEGILTHLQREDVPSTKRVVMISTGVGIGPCIGASEVLLQSIDTFDGPIELLASFRTPEEIAMKEDLDRLVEKYPMRFHWKPIITSQQGRLSGSVDTLEALLKPQKDNICSVQNTHYHLIGNGQLVNEWKAGLEQARVPSERVTVEAYFNHMGTANKTAVQNIATVVQNLAVSQAEVALQK</sequence>
<reference evidence="3" key="1">
    <citation type="journal article" date="2021" name="Sci. Rep.">
        <title>Diploid genomic architecture of Nitzschia inconspicua, an elite biomass production diatom.</title>
        <authorList>
            <person name="Oliver A."/>
            <person name="Podell S."/>
            <person name="Pinowska A."/>
            <person name="Traller J.C."/>
            <person name="Smith S.R."/>
            <person name="McClure R."/>
            <person name="Beliaev A."/>
            <person name="Bohutskyi P."/>
            <person name="Hill E.A."/>
            <person name="Rabines A."/>
            <person name="Zheng H."/>
            <person name="Allen L.Z."/>
            <person name="Kuo A."/>
            <person name="Grigoriev I.V."/>
            <person name="Allen A.E."/>
            <person name="Hazlebeck D."/>
            <person name="Allen E.E."/>
        </authorList>
    </citation>
    <scope>NUCLEOTIDE SEQUENCE</scope>
    <source>
        <strain evidence="3">Hildebrandi</strain>
    </source>
</reference>
<evidence type="ECO:0000313" key="4">
    <source>
        <dbReference type="Proteomes" id="UP000693970"/>
    </source>
</evidence>
<keyword evidence="4" id="KW-1185">Reference proteome</keyword>
<gene>
    <name evidence="3" type="ORF">IV203_013774</name>
</gene>
<dbReference type="GO" id="GO:0016491">
    <property type="term" value="F:oxidoreductase activity"/>
    <property type="evidence" value="ECO:0007669"/>
    <property type="project" value="InterPro"/>
</dbReference>
<evidence type="ECO:0000313" key="3">
    <source>
        <dbReference type="EMBL" id="KAG7374679.1"/>
    </source>
</evidence>
<dbReference type="PANTHER" id="PTHR47354:SF5">
    <property type="entry name" value="PROTEIN RFBI"/>
    <property type="match status" value="1"/>
</dbReference>
<dbReference type="InterPro" id="IPR050415">
    <property type="entry name" value="MRET"/>
</dbReference>
<dbReference type="OrthoDB" id="3142841at2759"/>
<dbReference type="PANTHER" id="PTHR47354">
    <property type="entry name" value="NADH OXIDOREDUCTASE HCR"/>
    <property type="match status" value="1"/>
</dbReference>
<dbReference type="Pfam" id="PF00175">
    <property type="entry name" value="NAD_binding_1"/>
    <property type="match status" value="1"/>
</dbReference>
<feature type="domain" description="Oxidoreductase FAD/NAD(P)-binding" evidence="2">
    <location>
        <begin position="193"/>
        <end position="297"/>
    </location>
</feature>
<dbReference type="InterPro" id="IPR001433">
    <property type="entry name" value="OxRdtase_FAD/NAD-bd"/>
</dbReference>
<keyword evidence="1" id="KW-0732">Signal</keyword>
<accession>A0A9K3M644</accession>
<dbReference type="Proteomes" id="UP000693970">
    <property type="component" value="Unassembled WGS sequence"/>
</dbReference>
<organism evidence="3 4">
    <name type="scientific">Nitzschia inconspicua</name>
    <dbReference type="NCBI Taxonomy" id="303405"/>
    <lineage>
        <taxon>Eukaryota</taxon>
        <taxon>Sar</taxon>
        <taxon>Stramenopiles</taxon>
        <taxon>Ochrophyta</taxon>
        <taxon>Bacillariophyta</taxon>
        <taxon>Bacillariophyceae</taxon>
        <taxon>Bacillariophycidae</taxon>
        <taxon>Bacillariales</taxon>
        <taxon>Bacillariaceae</taxon>
        <taxon>Nitzschia</taxon>
    </lineage>
</organism>
<feature type="chain" id="PRO_5039889453" evidence="1">
    <location>
        <begin position="18"/>
        <end position="353"/>
    </location>
</feature>
<dbReference type="EMBL" id="JAGRRH010000001">
    <property type="protein sequence ID" value="KAG7374679.1"/>
    <property type="molecule type" value="Genomic_DNA"/>
</dbReference>
<name>A0A9K3M644_9STRA</name>
<reference evidence="3" key="2">
    <citation type="submission" date="2021-04" db="EMBL/GenBank/DDBJ databases">
        <authorList>
            <person name="Podell S."/>
        </authorList>
    </citation>
    <scope>NUCLEOTIDE SEQUENCE</scope>
    <source>
        <strain evidence="3">Hildebrandi</strain>
    </source>
</reference>
<feature type="signal peptide" evidence="1">
    <location>
        <begin position="1"/>
        <end position="17"/>
    </location>
</feature>